<keyword evidence="9 13" id="KW-0694">RNA-binding</keyword>
<evidence type="ECO:0000256" key="9">
    <source>
        <dbReference type="ARBA" id="ARBA00022884"/>
    </source>
</evidence>
<evidence type="ECO:0000256" key="6">
    <source>
        <dbReference type="ARBA" id="ARBA00022598"/>
    </source>
</evidence>
<keyword evidence="10 13" id="KW-0648">Protein biosynthesis</keyword>
<dbReference type="CDD" id="cd00814">
    <property type="entry name" value="MetRS_core"/>
    <property type="match status" value="1"/>
</dbReference>
<keyword evidence="4 13" id="KW-0963">Cytoplasm</keyword>
<gene>
    <name evidence="13 15" type="primary">metG</name>
    <name evidence="15" type="ORF">FOC49_07930</name>
</gene>
<dbReference type="InterPro" id="IPR033911">
    <property type="entry name" value="MetRS_core"/>
</dbReference>
<evidence type="ECO:0000256" key="7">
    <source>
        <dbReference type="ARBA" id="ARBA00022741"/>
    </source>
</evidence>
<dbReference type="CDD" id="cd07957">
    <property type="entry name" value="Anticodon_Ia_Met"/>
    <property type="match status" value="1"/>
</dbReference>
<dbReference type="HAMAP" id="MF_01228">
    <property type="entry name" value="Met_tRNA_synth_type2"/>
    <property type="match status" value="1"/>
</dbReference>
<dbReference type="InterPro" id="IPR014758">
    <property type="entry name" value="Met-tRNA_synth"/>
</dbReference>
<name>A0AAP9HDK3_9BACL</name>
<comment type="catalytic activity">
    <reaction evidence="12 13">
        <text>tRNA(Met) + L-methionine + ATP = L-methionyl-tRNA(Met) + AMP + diphosphate</text>
        <dbReference type="Rhea" id="RHEA:13481"/>
        <dbReference type="Rhea" id="RHEA-COMP:9667"/>
        <dbReference type="Rhea" id="RHEA-COMP:9698"/>
        <dbReference type="ChEBI" id="CHEBI:30616"/>
        <dbReference type="ChEBI" id="CHEBI:33019"/>
        <dbReference type="ChEBI" id="CHEBI:57844"/>
        <dbReference type="ChEBI" id="CHEBI:78442"/>
        <dbReference type="ChEBI" id="CHEBI:78530"/>
        <dbReference type="ChEBI" id="CHEBI:456215"/>
        <dbReference type="EC" id="6.1.1.10"/>
    </reaction>
</comment>
<dbReference type="SUPFAM" id="SSF52374">
    <property type="entry name" value="Nucleotidylyl transferase"/>
    <property type="match status" value="1"/>
</dbReference>
<comment type="function">
    <text evidence="1 13">Is required not only for elongation of protein synthesis but also for the initiation of all mRNA translation through initiator tRNA(fMet) aminoacylation.</text>
</comment>
<reference evidence="15 16" key="1">
    <citation type="submission" date="2019-11" db="EMBL/GenBank/DDBJ databases">
        <title>FDA dAtabase for Regulatory Grade micrObial Sequences (FDA-ARGOS): Supporting development and validation of Infectious Disease Dx tests.</title>
        <authorList>
            <person name="Turner S."/>
            <person name="Byrd R."/>
            <person name="Tallon L."/>
            <person name="Sadzewicz L."/>
            <person name="Vavikolanu K."/>
            <person name="Mehta A."/>
            <person name="Aluvathingal J."/>
            <person name="Nadendla S."/>
            <person name="Myers T."/>
            <person name="Yan Y."/>
            <person name="Sichtig H."/>
        </authorList>
    </citation>
    <scope>NUCLEOTIDE SEQUENCE [LARGE SCALE GENOMIC DNA]</scope>
    <source>
        <strain evidence="15 16">FDAARGOS_741</strain>
    </source>
</reference>
<dbReference type="PROSITE" id="PS50886">
    <property type="entry name" value="TRBD"/>
    <property type="match status" value="1"/>
</dbReference>
<dbReference type="PRINTS" id="PR01041">
    <property type="entry name" value="TRNASYNTHMET"/>
</dbReference>
<evidence type="ECO:0000256" key="10">
    <source>
        <dbReference type="ARBA" id="ARBA00022917"/>
    </source>
</evidence>
<dbReference type="FunFam" id="2.40.50.140:FF:000042">
    <property type="entry name" value="Methionine--tRNA ligase"/>
    <property type="match status" value="1"/>
</dbReference>
<evidence type="ECO:0000259" key="14">
    <source>
        <dbReference type="PROSITE" id="PS50886"/>
    </source>
</evidence>
<evidence type="ECO:0000256" key="1">
    <source>
        <dbReference type="ARBA" id="ARBA00003314"/>
    </source>
</evidence>
<keyword evidence="7 13" id="KW-0547">Nucleotide-binding</keyword>
<dbReference type="FunFam" id="2.170.220.10:FF:000002">
    <property type="entry name" value="Methionine--tRNA ligase"/>
    <property type="match status" value="1"/>
</dbReference>
<keyword evidence="11 13" id="KW-0030">Aminoacyl-tRNA synthetase</keyword>
<dbReference type="InterPro" id="IPR041872">
    <property type="entry name" value="Anticodon_Met"/>
</dbReference>
<dbReference type="InterPro" id="IPR002547">
    <property type="entry name" value="tRNA-bd_dom"/>
</dbReference>
<dbReference type="InterPro" id="IPR014729">
    <property type="entry name" value="Rossmann-like_a/b/a_fold"/>
</dbReference>
<feature type="short sequence motif" description="'KMSKS' region" evidence="13">
    <location>
        <begin position="309"/>
        <end position="313"/>
    </location>
</feature>
<comment type="similarity">
    <text evidence="13">Belongs to the class-I aminoacyl-tRNA synthetase family. MetG type 2B subfamily.</text>
</comment>
<dbReference type="GO" id="GO:0006431">
    <property type="term" value="P:methionyl-tRNA aminoacylation"/>
    <property type="evidence" value="ECO:0007669"/>
    <property type="project" value="UniProtKB-UniRule"/>
</dbReference>
<evidence type="ECO:0000256" key="8">
    <source>
        <dbReference type="ARBA" id="ARBA00022840"/>
    </source>
</evidence>
<dbReference type="Proteomes" id="UP000425411">
    <property type="component" value="Chromosome"/>
</dbReference>
<feature type="short sequence motif" description="'HIGH' region" evidence="13">
    <location>
        <begin position="13"/>
        <end position="23"/>
    </location>
</feature>
<evidence type="ECO:0000313" key="15">
    <source>
        <dbReference type="EMBL" id="QGS09813.1"/>
    </source>
</evidence>
<evidence type="ECO:0000256" key="4">
    <source>
        <dbReference type="ARBA" id="ARBA00022490"/>
    </source>
</evidence>
<accession>A0AAP9HDK3</accession>
<dbReference type="GO" id="GO:0004825">
    <property type="term" value="F:methionine-tRNA ligase activity"/>
    <property type="evidence" value="ECO:0007669"/>
    <property type="project" value="UniProtKB-UniRule"/>
</dbReference>
<dbReference type="GO" id="GO:0005737">
    <property type="term" value="C:cytoplasm"/>
    <property type="evidence" value="ECO:0007669"/>
    <property type="project" value="UniProtKB-SubCell"/>
</dbReference>
<keyword evidence="16" id="KW-1185">Reference proteome</keyword>
<dbReference type="InterPro" id="IPR012340">
    <property type="entry name" value="NA-bd_OB-fold"/>
</dbReference>
<dbReference type="NCBIfam" id="NF008900">
    <property type="entry name" value="PRK12267.1"/>
    <property type="match status" value="1"/>
</dbReference>
<dbReference type="CDD" id="cd02800">
    <property type="entry name" value="tRNA_bind_EcMetRS_like"/>
    <property type="match status" value="1"/>
</dbReference>
<dbReference type="InterPro" id="IPR015413">
    <property type="entry name" value="Methionyl/Leucyl_tRNA_Synth"/>
</dbReference>
<dbReference type="FunFam" id="1.10.730.10:FF:000026">
    <property type="entry name" value="Methionine--tRNA ligase"/>
    <property type="match status" value="1"/>
</dbReference>
<dbReference type="PROSITE" id="PS00178">
    <property type="entry name" value="AA_TRNA_LIGASE_I"/>
    <property type="match status" value="1"/>
</dbReference>
<evidence type="ECO:0000256" key="5">
    <source>
        <dbReference type="ARBA" id="ARBA00022555"/>
    </source>
</evidence>
<dbReference type="Gene3D" id="2.170.220.10">
    <property type="match status" value="1"/>
</dbReference>
<dbReference type="Gene3D" id="2.40.50.140">
    <property type="entry name" value="Nucleic acid-binding proteins"/>
    <property type="match status" value="1"/>
</dbReference>
<dbReference type="PANTHER" id="PTHR43326">
    <property type="entry name" value="METHIONYL-TRNA SYNTHETASE"/>
    <property type="match status" value="1"/>
</dbReference>
<dbReference type="InterPro" id="IPR023457">
    <property type="entry name" value="Met-tRNA_synth_2"/>
</dbReference>
<proteinExistence type="inferred from homology"/>
<protein>
    <recommendedName>
        <fullName evidence="13">Methionine--tRNA ligase</fullName>
        <ecNumber evidence="13">6.1.1.10</ecNumber>
    </recommendedName>
    <alternativeName>
        <fullName evidence="13">Methionyl-tRNA synthetase</fullName>
        <shortName evidence="13">MetRS</shortName>
    </alternativeName>
</protein>
<dbReference type="PROSITE" id="PS51257">
    <property type="entry name" value="PROKAR_LIPOPROTEIN"/>
    <property type="match status" value="1"/>
</dbReference>
<dbReference type="InterPro" id="IPR009080">
    <property type="entry name" value="tRNAsynth_Ia_anticodon-bd"/>
</dbReference>
<dbReference type="AlphaFoldDB" id="A0AAP9HDK3"/>
<keyword evidence="5 13" id="KW-0820">tRNA-binding</keyword>
<dbReference type="GO" id="GO:0005524">
    <property type="term" value="F:ATP binding"/>
    <property type="evidence" value="ECO:0007669"/>
    <property type="project" value="UniProtKB-UniRule"/>
</dbReference>
<dbReference type="Gene3D" id="3.40.50.620">
    <property type="entry name" value="HUPs"/>
    <property type="match status" value="1"/>
</dbReference>
<evidence type="ECO:0000313" key="16">
    <source>
        <dbReference type="Proteomes" id="UP000425411"/>
    </source>
</evidence>
<dbReference type="PANTHER" id="PTHR43326:SF1">
    <property type="entry name" value="METHIONINE--TRNA LIGASE, MITOCHONDRIAL"/>
    <property type="match status" value="1"/>
</dbReference>
<dbReference type="Pfam" id="PF19303">
    <property type="entry name" value="Anticodon_3"/>
    <property type="match status" value="1"/>
</dbReference>
<dbReference type="GO" id="GO:0000049">
    <property type="term" value="F:tRNA binding"/>
    <property type="evidence" value="ECO:0007669"/>
    <property type="project" value="UniProtKB-UniRule"/>
</dbReference>
<keyword evidence="8 13" id="KW-0067">ATP-binding</keyword>
<dbReference type="NCBIfam" id="TIGR00398">
    <property type="entry name" value="metG"/>
    <property type="match status" value="1"/>
</dbReference>
<dbReference type="RefSeq" id="WP_004632659.1">
    <property type="nucleotide sequence ID" value="NZ_CP046314.1"/>
</dbReference>
<dbReference type="SUPFAM" id="SSF50249">
    <property type="entry name" value="Nucleic acid-binding proteins"/>
    <property type="match status" value="1"/>
</dbReference>
<dbReference type="Pfam" id="PF09334">
    <property type="entry name" value="tRNA-synt_1g"/>
    <property type="match status" value="1"/>
</dbReference>
<dbReference type="SUPFAM" id="SSF47323">
    <property type="entry name" value="Anticodon-binding domain of a subclass of class I aminoacyl-tRNA synthetases"/>
    <property type="match status" value="1"/>
</dbReference>
<feature type="domain" description="TRNA-binding" evidence="14">
    <location>
        <begin position="565"/>
        <end position="665"/>
    </location>
</feature>
<comment type="subunit">
    <text evidence="3 13">Homodimer.</text>
</comment>
<dbReference type="InterPro" id="IPR001412">
    <property type="entry name" value="aa-tRNA-synth_I_CS"/>
</dbReference>
<evidence type="ECO:0000256" key="13">
    <source>
        <dbReference type="HAMAP-Rule" id="MF_01228"/>
    </source>
</evidence>
<comment type="caution">
    <text evidence="13">Lacks conserved residue(s) required for the propagation of feature annotation.</text>
</comment>
<sequence>MTKKTFYVTTPIYYPSGNLHIGHAYTTVACDALTRYKKLSGFDTYFLTGTDEHGQKIQQKAQEKGVSEQQYVDDMIKDIKKLWSAMDIDYSKFIRTTDGYHERAVAEIFERLVEKGDIYLGEYKGWYSISDEEYFTETQLQEVFRDEDGNMIGGIAPSGNEVKLVSEECYFFKMSKYADRLVKYYDEHPEFILPESRKNEMLNNFIKPGLEDLAVTRTTFDWGVKVKSNPKHVVYVWIDALVNYITALGYATGESEELFNKYWPADVQVVGKEIVRFHVIYWPILLMALDLPLPKKIFAHGWLLMKDGKMSKSKGNVVDPYMLIERYGLDAARYYLLREVPFGQDGIFTPESFIDRINSDLSNDLGNLLNRTISMINKYCNGVIPKFVEPTTEFDTELIELSKEVIDEYDGYMENMQFSKALESVWKFISRTNKYIDQTTPWILAKDEASKGELDKVMNYLAESLRIATILISPALTNAPKEIKVQLGLSDDLLTFETAKTFGVFDGTTKVVEKPTPIFPRFDKEVEVEYIKEQMSPKALANLETEDKVEEGTYVELAEEITIDKFFETSLRVAQVLECEKVKKSSKLLKFKLDLGNHQRQIVSGIAKYYKPEDLIGKKVAVVANLKPVKLCGELSEGMILSAEKDGILRVVEINVDIPNGAEIR</sequence>
<dbReference type="NCBIfam" id="TIGR00399">
    <property type="entry name" value="metG_C_term"/>
    <property type="match status" value="1"/>
</dbReference>
<comment type="subcellular location">
    <subcellularLocation>
        <location evidence="2 13">Cytoplasm</location>
    </subcellularLocation>
</comment>
<evidence type="ECO:0000256" key="12">
    <source>
        <dbReference type="ARBA" id="ARBA00047364"/>
    </source>
</evidence>
<dbReference type="Gene3D" id="1.10.730.10">
    <property type="entry name" value="Isoleucyl-tRNA Synthetase, Domain 1"/>
    <property type="match status" value="1"/>
</dbReference>
<evidence type="ECO:0000256" key="3">
    <source>
        <dbReference type="ARBA" id="ARBA00011738"/>
    </source>
</evidence>
<dbReference type="EC" id="6.1.1.10" evidence="13"/>
<dbReference type="InterPro" id="IPR004495">
    <property type="entry name" value="Met-tRNA-synth_bsu_C"/>
</dbReference>
<dbReference type="EMBL" id="CP046314">
    <property type="protein sequence ID" value="QGS09813.1"/>
    <property type="molecule type" value="Genomic_DNA"/>
</dbReference>
<organism evidence="15 16">
    <name type="scientific">Gemella morbillorum</name>
    <dbReference type="NCBI Taxonomy" id="29391"/>
    <lineage>
        <taxon>Bacteria</taxon>
        <taxon>Bacillati</taxon>
        <taxon>Bacillota</taxon>
        <taxon>Bacilli</taxon>
        <taxon>Bacillales</taxon>
        <taxon>Gemellaceae</taxon>
        <taxon>Gemella</taxon>
    </lineage>
</organism>
<evidence type="ECO:0000256" key="2">
    <source>
        <dbReference type="ARBA" id="ARBA00004496"/>
    </source>
</evidence>
<keyword evidence="6 13" id="KW-0436">Ligase</keyword>
<evidence type="ECO:0000256" key="11">
    <source>
        <dbReference type="ARBA" id="ARBA00023146"/>
    </source>
</evidence>
<dbReference type="Pfam" id="PF01588">
    <property type="entry name" value="tRNA_bind"/>
    <property type="match status" value="1"/>
</dbReference>